<protein>
    <submittedName>
        <fullName evidence="1">Uncharacterized protein</fullName>
    </submittedName>
</protein>
<reference evidence="1 2" key="1">
    <citation type="journal article" date="2020" name="Fungal Divers.">
        <title>Resolving the Mortierellaceae phylogeny through synthesis of multi-gene phylogenetics and phylogenomics.</title>
        <authorList>
            <person name="Vandepol N."/>
            <person name="Liber J."/>
            <person name="Desiro A."/>
            <person name="Na H."/>
            <person name="Kennedy M."/>
            <person name="Barry K."/>
            <person name="Grigoriev I.V."/>
            <person name="Miller A.N."/>
            <person name="O'Donnell K."/>
            <person name="Stajich J.E."/>
            <person name="Bonito G."/>
        </authorList>
    </citation>
    <scope>NUCLEOTIDE SEQUENCE [LARGE SCALE GENOMIC DNA]</scope>
    <source>
        <strain evidence="1 2">AD045</strain>
    </source>
</reference>
<sequence length="60" mass="6628">SLVCYPRVKYVQATAGGTSASNCTRSDSSRLKSTLDKVLFDTRLFELSSQCRGILVHCRT</sequence>
<gene>
    <name evidence="1" type="ORF">BGZ96_004403</name>
</gene>
<evidence type="ECO:0000313" key="2">
    <source>
        <dbReference type="Proteomes" id="UP001194696"/>
    </source>
</evidence>
<feature type="non-terminal residue" evidence="1">
    <location>
        <position position="1"/>
    </location>
</feature>
<accession>A0ABQ7JI68</accession>
<evidence type="ECO:0000313" key="1">
    <source>
        <dbReference type="EMBL" id="KAG0274252.1"/>
    </source>
</evidence>
<organism evidence="1 2">
    <name type="scientific">Linnemannia gamsii</name>
    <dbReference type="NCBI Taxonomy" id="64522"/>
    <lineage>
        <taxon>Eukaryota</taxon>
        <taxon>Fungi</taxon>
        <taxon>Fungi incertae sedis</taxon>
        <taxon>Mucoromycota</taxon>
        <taxon>Mortierellomycotina</taxon>
        <taxon>Mortierellomycetes</taxon>
        <taxon>Mortierellales</taxon>
        <taxon>Mortierellaceae</taxon>
        <taxon>Linnemannia</taxon>
    </lineage>
</organism>
<dbReference type="Proteomes" id="UP001194696">
    <property type="component" value="Unassembled WGS sequence"/>
</dbReference>
<proteinExistence type="predicted"/>
<keyword evidence="2" id="KW-1185">Reference proteome</keyword>
<comment type="caution">
    <text evidence="1">The sequence shown here is derived from an EMBL/GenBank/DDBJ whole genome shotgun (WGS) entry which is preliminary data.</text>
</comment>
<name>A0ABQ7JI68_9FUNG</name>
<dbReference type="EMBL" id="JAAAIM010002057">
    <property type="protein sequence ID" value="KAG0274252.1"/>
    <property type="molecule type" value="Genomic_DNA"/>
</dbReference>